<evidence type="ECO:0000313" key="4">
    <source>
        <dbReference type="WBParaSite" id="HPLM_0000647501-mRNA-1"/>
    </source>
</evidence>
<keyword evidence="1" id="KW-0812">Transmembrane</keyword>
<dbReference type="STRING" id="6290.A0A158QLH0"/>
<evidence type="ECO:0000313" key="2">
    <source>
        <dbReference type="EMBL" id="VDO29077.1"/>
    </source>
</evidence>
<keyword evidence="3" id="KW-1185">Reference proteome</keyword>
<gene>
    <name evidence="2" type="ORF">HPLM_LOCUS6467</name>
</gene>
<reference evidence="2 3" key="2">
    <citation type="submission" date="2018-11" db="EMBL/GenBank/DDBJ databases">
        <authorList>
            <consortium name="Pathogen Informatics"/>
        </authorList>
    </citation>
    <scope>NUCLEOTIDE SEQUENCE [LARGE SCALE GENOMIC DNA]</scope>
    <source>
        <strain evidence="2 3">MHpl1</strain>
    </source>
</reference>
<dbReference type="AlphaFoldDB" id="A0A158QLH0"/>
<dbReference type="WBParaSite" id="HPLM_0000647501-mRNA-1">
    <property type="protein sequence ID" value="HPLM_0000647501-mRNA-1"/>
    <property type="gene ID" value="HPLM_0000647501"/>
</dbReference>
<reference evidence="4" key="1">
    <citation type="submission" date="2016-04" db="UniProtKB">
        <authorList>
            <consortium name="WormBaseParasite"/>
        </authorList>
    </citation>
    <scope>IDENTIFICATION</scope>
</reference>
<keyword evidence="1" id="KW-1133">Transmembrane helix</keyword>
<dbReference type="EMBL" id="UZAF01016499">
    <property type="protein sequence ID" value="VDO29077.1"/>
    <property type="molecule type" value="Genomic_DNA"/>
</dbReference>
<organism evidence="4">
    <name type="scientific">Haemonchus placei</name>
    <name type="common">Barber's pole worm</name>
    <dbReference type="NCBI Taxonomy" id="6290"/>
    <lineage>
        <taxon>Eukaryota</taxon>
        <taxon>Metazoa</taxon>
        <taxon>Ecdysozoa</taxon>
        <taxon>Nematoda</taxon>
        <taxon>Chromadorea</taxon>
        <taxon>Rhabditida</taxon>
        <taxon>Rhabditina</taxon>
        <taxon>Rhabditomorpha</taxon>
        <taxon>Strongyloidea</taxon>
        <taxon>Trichostrongylidae</taxon>
        <taxon>Haemonchus</taxon>
    </lineage>
</organism>
<protein>
    <submittedName>
        <fullName evidence="4">CASP-like protein</fullName>
    </submittedName>
</protein>
<proteinExistence type="predicted"/>
<evidence type="ECO:0000313" key="3">
    <source>
        <dbReference type="Proteomes" id="UP000268014"/>
    </source>
</evidence>
<evidence type="ECO:0000256" key="1">
    <source>
        <dbReference type="SAM" id="Phobius"/>
    </source>
</evidence>
<sequence>MVCADDFGALTSPRQWPGIDFTKEGGDVKAPQLRKLVAESFVAVFMSLFCFALTIYDTRWLFRLAAHQMDSLKFTLTFGGGKEKRNGASVRQLREFIFAHSLLMLSVVSCLIHCSF</sequence>
<dbReference type="Proteomes" id="UP000268014">
    <property type="component" value="Unassembled WGS sequence"/>
</dbReference>
<name>A0A158QLH0_HAEPC</name>
<accession>A0A158QLH0</accession>
<keyword evidence="1" id="KW-0472">Membrane</keyword>
<dbReference type="OrthoDB" id="342131at2759"/>
<feature type="transmembrane region" description="Helical" evidence="1">
    <location>
        <begin position="36"/>
        <end position="56"/>
    </location>
</feature>